<reference evidence="1 2" key="1">
    <citation type="submission" date="2024-11" db="EMBL/GenBank/DDBJ databases">
        <authorList>
            <person name="Heng Y.C."/>
            <person name="Lim A.C.H."/>
            <person name="Lee J.K.Y."/>
            <person name="Kittelmann S."/>
        </authorList>
    </citation>
    <scope>NUCLEOTIDE SEQUENCE [LARGE SCALE GENOMIC DNA]</scope>
    <source>
        <strain evidence="1 2">WILCCON 0185</strain>
    </source>
</reference>
<comment type="caution">
    <text evidence="1">The sequence shown here is derived from an EMBL/GenBank/DDBJ whole genome shotgun (WGS) entry which is preliminary data.</text>
</comment>
<keyword evidence="2" id="KW-1185">Reference proteome</keyword>
<dbReference type="EMBL" id="JBJHZZ010000007">
    <property type="protein sequence ID" value="MFL0247534.1"/>
    <property type="molecule type" value="Genomic_DNA"/>
</dbReference>
<evidence type="ECO:0008006" key="3">
    <source>
        <dbReference type="Google" id="ProtNLM"/>
    </source>
</evidence>
<evidence type="ECO:0000313" key="1">
    <source>
        <dbReference type="EMBL" id="MFL0247534.1"/>
    </source>
</evidence>
<gene>
    <name evidence="1" type="ORF">ACJDUG_11190</name>
</gene>
<organism evidence="1 2">
    <name type="scientific">Candidatus Clostridium stratigraminis</name>
    <dbReference type="NCBI Taxonomy" id="3381661"/>
    <lineage>
        <taxon>Bacteria</taxon>
        <taxon>Bacillati</taxon>
        <taxon>Bacillota</taxon>
        <taxon>Clostridia</taxon>
        <taxon>Eubacteriales</taxon>
        <taxon>Clostridiaceae</taxon>
        <taxon>Clostridium</taxon>
    </lineage>
</organism>
<dbReference type="Proteomes" id="UP001623591">
    <property type="component" value="Unassembled WGS sequence"/>
</dbReference>
<proteinExistence type="predicted"/>
<name>A0ABW8T4R3_9CLOT</name>
<dbReference type="RefSeq" id="WP_406769985.1">
    <property type="nucleotide sequence ID" value="NZ_JBJHZZ010000007.1"/>
</dbReference>
<protein>
    <recommendedName>
        <fullName evidence="3">Membrane-associated protein</fullName>
    </recommendedName>
</protein>
<evidence type="ECO:0000313" key="2">
    <source>
        <dbReference type="Proteomes" id="UP001623591"/>
    </source>
</evidence>
<sequence>MKLIIVNKKRLGVTVIIIGLMLVLFGLENKFDGRLKYAALIQSNINSLKKYDIPEVRFSYKLPSNWQTKRQSFSGSEVLYHNDFKSEDGIIHGFVQVWSINEDLKSFLDKSQKLNQKYAEYTEYKIAPIVVKKHDGYLITYSMTTSKEGNYKGYEYFIKDKDKFIRFAFYVRDINFKENMPTIFKAIVDTFEQNE</sequence>
<accession>A0ABW8T4R3</accession>